<comment type="caution">
    <text evidence="8">The sequence shown here is derived from an EMBL/GenBank/DDBJ whole genome shotgun (WGS) entry which is preliminary data.</text>
</comment>
<evidence type="ECO:0000256" key="5">
    <source>
        <dbReference type="ARBA" id="ARBA00022683"/>
    </source>
</evidence>
<feature type="domain" description="PTS EIIA type-1" evidence="7">
    <location>
        <begin position="4"/>
        <end position="50"/>
    </location>
</feature>
<sequence>MQLLDGKGFISKVKIGDEVKQGQKILIFDRKFIEKVGYEIVTPIIITNSNLLDNFNLKKTDCKDIKAGDVLITIE</sequence>
<dbReference type="AlphaFoldDB" id="A0ABD7IVT0"/>
<evidence type="ECO:0000256" key="3">
    <source>
        <dbReference type="ARBA" id="ARBA00022597"/>
    </source>
</evidence>
<accession>A0ABD7IVT0</accession>
<dbReference type="InterPro" id="IPR050890">
    <property type="entry name" value="PTS_EIIA_component"/>
</dbReference>
<evidence type="ECO:0000313" key="9">
    <source>
        <dbReference type="Proteomes" id="UP000281488"/>
    </source>
</evidence>
<dbReference type="EMBL" id="RKMZ01000009">
    <property type="protein sequence ID" value="ROX30457.1"/>
    <property type="molecule type" value="Genomic_DNA"/>
</dbReference>
<dbReference type="SUPFAM" id="SSF51261">
    <property type="entry name" value="Duplicated hybrid motif"/>
    <property type="match status" value="1"/>
</dbReference>
<dbReference type="PANTHER" id="PTHR45008">
    <property type="entry name" value="PTS SYSTEM GLUCOSE-SPECIFIC EIIA COMPONENT"/>
    <property type="match status" value="1"/>
</dbReference>
<evidence type="ECO:0000259" key="7">
    <source>
        <dbReference type="Pfam" id="PF00358"/>
    </source>
</evidence>
<dbReference type="InterPro" id="IPR011055">
    <property type="entry name" value="Dup_hybrid_motif"/>
</dbReference>
<evidence type="ECO:0000256" key="2">
    <source>
        <dbReference type="ARBA" id="ARBA00022448"/>
    </source>
</evidence>
<protein>
    <recommendedName>
        <fullName evidence="7">PTS EIIA type-1 domain-containing protein</fullName>
    </recommendedName>
</protein>
<name>A0ABD7IVT0_ENTFL</name>
<dbReference type="GO" id="GO:0005737">
    <property type="term" value="C:cytoplasm"/>
    <property type="evidence" value="ECO:0007669"/>
    <property type="project" value="UniProtKB-SubCell"/>
</dbReference>
<evidence type="ECO:0000256" key="6">
    <source>
        <dbReference type="ARBA" id="ARBA00022777"/>
    </source>
</evidence>
<keyword evidence="5" id="KW-0598">Phosphotransferase system</keyword>
<gene>
    <name evidence="8" type="ORF">EGW16_13720</name>
</gene>
<dbReference type="Proteomes" id="UP000281488">
    <property type="component" value="Unassembled WGS sequence"/>
</dbReference>
<dbReference type="Pfam" id="PF00358">
    <property type="entry name" value="PTS_EIIA_1"/>
    <property type="match status" value="1"/>
</dbReference>
<evidence type="ECO:0000256" key="1">
    <source>
        <dbReference type="ARBA" id="ARBA00004496"/>
    </source>
</evidence>
<dbReference type="InterPro" id="IPR001127">
    <property type="entry name" value="PTS_EIIA_1_perm"/>
</dbReference>
<comment type="subcellular location">
    <subcellularLocation>
        <location evidence="1">Cytoplasm</location>
    </subcellularLocation>
</comment>
<reference evidence="8 9" key="1">
    <citation type="submission" date="2018-10" db="EMBL/GenBank/DDBJ databases">
        <title>Genotypes and phenotypes of Enterococci isolated from broiler chickens.</title>
        <authorList>
            <person name="Muhammad A.R."/>
            <person name="Diarra M.S."/>
        </authorList>
    </citation>
    <scope>NUCLEOTIDE SEQUENCE [LARGE SCALE GENOMIC DNA]</scope>
    <source>
        <strain evidence="8 9">LIT2 A36'</strain>
    </source>
</reference>
<keyword evidence="3" id="KW-0762">Sugar transport</keyword>
<dbReference type="Gene3D" id="2.70.70.10">
    <property type="entry name" value="Glucose Permease (Domain IIA)"/>
    <property type="match status" value="1"/>
</dbReference>
<dbReference type="PANTHER" id="PTHR45008:SF1">
    <property type="entry name" value="PTS SYSTEM GLUCOSE-SPECIFIC EIIA COMPONENT"/>
    <property type="match status" value="1"/>
</dbReference>
<keyword evidence="4" id="KW-0808">Transferase</keyword>
<keyword evidence="2" id="KW-0813">Transport</keyword>
<proteinExistence type="predicted"/>
<evidence type="ECO:0000313" key="8">
    <source>
        <dbReference type="EMBL" id="ROX30457.1"/>
    </source>
</evidence>
<dbReference type="GO" id="GO:0016301">
    <property type="term" value="F:kinase activity"/>
    <property type="evidence" value="ECO:0007669"/>
    <property type="project" value="UniProtKB-KW"/>
</dbReference>
<keyword evidence="6" id="KW-0418">Kinase</keyword>
<evidence type="ECO:0000256" key="4">
    <source>
        <dbReference type="ARBA" id="ARBA00022679"/>
    </source>
</evidence>
<organism evidence="8 9">
    <name type="scientific">Enterococcus faecalis</name>
    <name type="common">Streptococcus faecalis</name>
    <dbReference type="NCBI Taxonomy" id="1351"/>
    <lineage>
        <taxon>Bacteria</taxon>
        <taxon>Bacillati</taxon>
        <taxon>Bacillota</taxon>
        <taxon>Bacilli</taxon>
        <taxon>Lactobacillales</taxon>
        <taxon>Enterococcaceae</taxon>
        <taxon>Enterococcus</taxon>
    </lineage>
</organism>
<dbReference type="GO" id="GO:0009401">
    <property type="term" value="P:phosphoenolpyruvate-dependent sugar phosphotransferase system"/>
    <property type="evidence" value="ECO:0007669"/>
    <property type="project" value="UniProtKB-KW"/>
</dbReference>